<dbReference type="AlphaFoldDB" id="A0A381QN61"/>
<dbReference type="InterPro" id="IPR013022">
    <property type="entry name" value="Xyl_isomerase-like_TIM-brl"/>
</dbReference>
<gene>
    <name evidence="2" type="ORF">METZ01_LOCUS32773</name>
</gene>
<feature type="domain" description="Xylose isomerase-like TIM barrel" evidence="1">
    <location>
        <begin position="25"/>
        <end position="274"/>
    </location>
</feature>
<dbReference type="SUPFAM" id="SSF51658">
    <property type="entry name" value="Xylose isomerase-like"/>
    <property type="match status" value="1"/>
</dbReference>
<dbReference type="Gene3D" id="3.20.20.150">
    <property type="entry name" value="Divalent-metal-dependent TIM barrel enzymes"/>
    <property type="match status" value="1"/>
</dbReference>
<dbReference type="InterPro" id="IPR036237">
    <property type="entry name" value="Xyl_isomerase-like_sf"/>
</dbReference>
<dbReference type="InterPro" id="IPR050312">
    <property type="entry name" value="IolE/XylAMocC-like"/>
</dbReference>
<evidence type="ECO:0000313" key="2">
    <source>
        <dbReference type="EMBL" id="SUZ79919.1"/>
    </source>
</evidence>
<protein>
    <recommendedName>
        <fullName evidence="1">Xylose isomerase-like TIM barrel domain-containing protein</fullName>
    </recommendedName>
</protein>
<dbReference type="EMBL" id="UINC01001406">
    <property type="protein sequence ID" value="SUZ79919.1"/>
    <property type="molecule type" value="Genomic_DNA"/>
</dbReference>
<organism evidence="2">
    <name type="scientific">marine metagenome</name>
    <dbReference type="NCBI Taxonomy" id="408172"/>
    <lineage>
        <taxon>unclassified sequences</taxon>
        <taxon>metagenomes</taxon>
        <taxon>ecological metagenomes</taxon>
    </lineage>
</organism>
<accession>A0A381QN61</accession>
<reference evidence="2" key="1">
    <citation type="submission" date="2018-05" db="EMBL/GenBank/DDBJ databases">
        <authorList>
            <person name="Lanie J.A."/>
            <person name="Ng W.-L."/>
            <person name="Kazmierczak K.M."/>
            <person name="Andrzejewski T.M."/>
            <person name="Davidsen T.M."/>
            <person name="Wayne K.J."/>
            <person name="Tettelin H."/>
            <person name="Glass J.I."/>
            <person name="Rusch D."/>
            <person name="Podicherti R."/>
            <person name="Tsui H.-C.T."/>
            <person name="Winkler M.E."/>
        </authorList>
    </citation>
    <scope>NUCLEOTIDE SEQUENCE</scope>
</reference>
<dbReference type="PANTHER" id="PTHR12110">
    <property type="entry name" value="HYDROXYPYRUVATE ISOMERASE"/>
    <property type="match status" value="1"/>
</dbReference>
<name>A0A381QN61_9ZZZZ</name>
<dbReference type="Pfam" id="PF01261">
    <property type="entry name" value="AP_endonuc_2"/>
    <property type="match status" value="1"/>
</dbReference>
<dbReference type="PANTHER" id="PTHR12110:SF53">
    <property type="entry name" value="BLR5974 PROTEIN"/>
    <property type="match status" value="1"/>
</dbReference>
<evidence type="ECO:0000259" key="1">
    <source>
        <dbReference type="Pfam" id="PF01261"/>
    </source>
</evidence>
<proteinExistence type="predicted"/>
<sequence length="278" mass="30857">MKISASYWIFEGGLEGTLPVTSAMEQASQLGFDAIELGIASQGVLTHQSTKAECDSILEEAHKKGLEISGVASGESWTNSPTATDVKVRETILDFTQKALQVTQWLGTDAYLFVPGAVDVFFMPEAEVIPYDVCYERAKEGISRLVPTAEDLGVSIAIENVWNKFLLSPLEMRDFIDYFNSENVGAYFDVGNVLLTGYPEQWIRILGSRIKRIHIKDFKNSIGTEDGFVDLLEGDVDFEAIKKALAEINYDGYVTAEMIPYLPDRPEKTAAAMKKIFK</sequence>